<evidence type="ECO:0000256" key="1">
    <source>
        <dbReference type="SAM" id="MobiDB-lite"/>
    </source>
</evidence>
<feature type="compositionally biased region" description="Basic and acidic residues" evidence="1">
    <location>
        <begin position="84"/>
        <end position="132"/>
    </location>
</feature>
<sequence>MEDIMSSYSFSHQFYQRWTCAPEPIRAAITQELKDITTLLQNETSFESFVFNTHDLDAHVDELYDNHEAEQAIVKAITDKQNQERAAAEKQRLEEEQKRQATEEAKQKEAAKLKEETKQRDTAEAAQKEAKKSAPLVTNKDNHNASEADVDANEANKVTVTAESNDPDTSKSTFAKNSANHKTISERADAVNDSAINNDNDTRDNHLKAIHGTASAAISLAIKDTTLSTAHQELIRELEGQIDDYLSEQMMLMSENLKSWLRAELTQHLDEQGASVSNEEVAKKNVH</sequence>
<accession>A0ABW8LBD7</accession>
<feature type="region of interest" description="Disordered" evidence="1">
    <location>
        <begin position="84"/>
        <end position="184"/>
    </location>
</feature>
<comment type="caution">
    <text evidence="2">The sequence shown here is derived from an EMBL/GenBank/DDBJ whole genome shotgun (WGS) entry which is preliminary data.</text>
</comment>
<evidence type="ECO:0000313" key="3">
    <source>
        <dbReference type="Proteomes" id="UP001620234"/>
    </source>
</evidence>
<organism evidence="2 3">
    <name type="scientific">Psychrobacter namhaensis</name>
    <dbReference type="NCBI Taxonomy" id="292734"/>
    <lineage>
        <taxon>Bacteria</taxon>
        <taxon>Pseudomonadati</taxon>
        <taxon>Pseudomonadota</taxon>
        <taxon>Gammaproteobacteria</taxon>
        <taxon>Moraxellales</taxon>
        <taxon>Moraxellaceae</taxon>
        <taxon>Psychrobacter</taxon>
    </lineage>
</organism>
<dbReference type="RefSeq" id="WP_230710989.1">
    <property type="nucleotide sequence ID" value="NZ_JBJDPD010000038.1"/>
</dbReference>
<evidence type="ECO:0000313" key="2">
    <source>
        <dbReference type="EMBL" id="MFK4002217.1"/>
    </source>
</evidence>
<proteinExistence type="predicted"/>
<dbReference type="EMBL" id="JBJDPD010000038">
    <property type="protein sequence ID" value="MFK4002217.1"/>
    <property type="molecule type" value="Genomic_DNA"/>
</dbReference>
<name>A0ABW8LBD7_9GAMM</name>
<keyword evidence="3" id="KW-1185">Reference proteome</keyword>
<reference evidence="2 3" key="1">
    <citation type="submission" date="2024-11" db="EMBL/GenBank/DDBJ databases">
        <title>The Natural Products Discovery Center: Release of the First 8490 Sequenced Strains for Exploring Actinobacteria Biosynthetic Diversity.</title>
        <authorList>
            <person name="Kalkreuter E."/>
            <person name="Kautsar S.A."/>
            <person name="Yang D."/>
            <person name="Bader C.D."/>
            <person name="Teijaro C.N."/>
            <person name="Fluegel L."/>
            <person name="Davis C.M."/>
            <person name="Simpson J.R."/>
            <person name="Lauterbach L."/>
            <person name="Steele A.D."/>
            <person name="Gui C."/>
            <person name="Meng S."/>
            <person name="Li G."/>
            <person name="Viehrig K."/>
            <person name="Ye F."/>
            <person name="Su P."/>
            <person name="Kiefer A.F."/>
            <person name="Nichols A."/>
            <person name="Cepeda A.J."/>
            <person name="Yan W."/>
            <person name="Fan B."/>
            <person name="Jiang Y."/>
            <person name="Adhikari A."/>
            <person name="Zheng C.-J."/>
            <person name="Schuster L."/>
            <person name="Cowan T.M."/>
            <person name="Smanski M.J."/>
            <person name="Chevrette M.G."/>
            <person name="De Carvalho L.P.S."/>
            <person name="Shen B."/>
        </authorList>
    </citation>
    <scope>NUCLEOTIDE SEQUENCE [LARGE SCALE GENOMIC DNA]</scope>
    <source>
        <strain evidence="2 3">NPDC077433</strain>
    </source>
</reference>
<feature type="compositionally biased region" description="Polar residues" evidence="1">
    <location>
        <begin position="170"/>
        <end position="182"/>
    </location>
</feature>
<protein>
    <submittedName>
        <fullName evidence="2">Uncharacterized protein</fullName>
    </submittedName>
</protein>
<gene>
    <name evidence="2" type="ORF">ACI2I3_12830</name>
</gene>
<dbReference type="Proteomes" id="UP001620234">
    <property type="component" value="Unassembled WGS sequence"/>
</dbReference>